<dbReference type="Proteomes" id="UP000602510">
    <property type="component" value="Unassembled WGS sequence"/>
</dbReference>
<proteinExistence type="predicted"/>
<dbReference type="Proteomes" id="UP000704712">
    <property type="component" value="Unassembled WGS sequence"/>
</dbReference>
<evidence type="ECO:0000313" key="3">
    <source>
        <dbReference type="EMBL" id="KAF4139579.1"/>
    </source>
</evidence>
<protein>
    <submittedName>
        <fullName evidence="2">Uncharacterized protein</fullName>
    </submittedName>
</protein>
<feature type="compositionally biased region" description="Basic and acidic residues" evidence="1">
    <location>
        <begin position="327"/>
        <end position="341"/>
    </location>
</feature>
<dbReference type="EMBL" id="JAACNO010001553">
    <property type="protein sequence ID" value="KAF4139579.1"/>
    <property type="molecule type" value="Genomic_DNA"/>
</dbReference>
<gene>
    <name evidence="2" type="ORF">GN244_ATG19141</name>
    <name evidence="3" type="ORF">GN958_ATG11230</name>
</gene>
<feature type="region of interest" description="Disordered" evidence="1">
    <location>
        <begin position="327"/>
        <end position="348"/>
    </location>
</feature>
<dbReference type="AlphaFoldDB" id="A0A833W4B9"/>
<organism evidence="2 4">
    <name type="scientific">Phytophthora infestans</name>
    <name type="common">Potato late blight agent</name>
    <name type="synonym">Botrytis infestans</name>
    <dbReference type="NCBI Taxonomy" id="4787"/>
    <lineage>
        <taxon>Eukaryota</taxon>
        <taxon>Sar</taxon>
        <taxon>Stramenopiles</taxon>
        <taxon>Oomycota</taxon>
        <taxon>Peronosporomycetes</taxon>
        <taxon>Peronosporales</taxon>
        <taxon>Peronosporaceae</taxon>
        <taxon>Phytophthora</taxon>
    </lineage>
</organism>
<evidence type="ECO:0000256" key="1">
    <source>
        <dbReference type="SAM" id="MobiDB-lite"/>
    </source>
</evidence>
<name>A0A833W4B9_PHYIN</name>
<sequence>MSADDERDKTGILSLNIGHNAPPSGMLAVNIHTIAEATVDKAVQEAVQALTHTVVGATQWFVDAVCGELISQTVSASGLEMASIPAPNLDHNAVPDGVRSSSIHTVVKATVDGIVRGAVQKLIQVGAYATQRLDDVVHVELISNADSPGYNLVGPFRSSPQAEVTILPTNWALGATIHTVAKTTVDAVTKEAMADIVQAINRATEWISQAVENELISKCLDPNEGVAFHNATDWTTHAVLVDLIAHAADDAMQSGTSTTSEIHEHIRIPKVCSLPRHESIIADARGLAKLTAEEAVTTALETVTQVMGDASYFSVVACASLESEAHFEEKNNNSTDPEKPLRPPPISEENTASILVPILKTAHIAGECTASTTDYALPVDEAFLKYSHDM</sequence>
<accession>A0A833W4B9</accession>
<evidence type="ECO:0000313" key="2">
    <source>
        <dbReference type="EMBL" id="KAF4029148.1"/>
    </source>
</evidence>
<keyword evidence="4" id="KW-1185">Reference proteome</keyword>
<reference evidence="2" key="1">
    <citation type="submission" date="2020-04" db="EMBL/GenBank/DDBJ databases">
        <title>Hybrid Assembly of Korean Phytophthora infestans isolates.</title>
        <authorList>
            <person name="Prokchorchik M."/>
            <person name="Lee Y."/>
            <person name="Seo J."/>
            <person name="Cho J.-H."/>
            <person name="Park Y.-E."/>
            <person name="Jang D.-C."/>
            <person name="Im J.-S."/>
            <person name="Choi J.-G."/>
            <person name="Park H.-J."/>
            <person name="Lee G.-B."/>
            <person name="Lee Y.-G."/>
            <person name="Hong S.-Y."/>
            <person name="Cho K."/>
            <person name="Sohn K.H."/>
        </authorList>
    </citation>
    <scope>NUCLEOTIDE SEQUENCE</scope>
    <source>
        <strain evidence="2">KR_1_A1</strain>
        <strain evidence="3">KR_2_A2</strain>
    </source>
</reference>
<dbReference type="EMBL" id="WSZM01000885">
    <property type="protein sequence ID" value="KAF4029148.1"/>
    <property type="molecule type" value="Genomic_DNA"/>
</dbReference>
<evidence type="ECO:0000313" key="4">
    <source>
        <dbReference type="Proteomes" id="UP000602510"/>
    </source>
</evidence>
<comment type="caution">
    <text evidence="2">The sequence shown here is derived from an EMBL/GenBank/DDBJ whole genome shotgun (WGS) entry which is preliminary data.</text>
</comment>